<protein>
    <submittedName>
        <fullName evidence="2">Uncharacterized protein</fullName>
    </submittedName>
</protein>
<name>A0A0A8ZTQ0_ARUDO</name>
<accession>A0A0A8ZTQ0</accession>
<feature type="transmembrane region" description="Helical" evidence="1">
    <location>
        <begin position="25"/>
        <end position="46"/>
    </location>
</feature>
<sequence>MFVLFLVNEDIDKKLTPFSFMQTNIFLLFKAVIMLCYKAVYFSAILQSSVLS</sequence>
<proteinExistence type="predicted"/>
<evidence type="ECO:0000313" key="2">
    <source>
        <dbReference type="EMBL" id="JAD40125.1"/>
    </source>
</evidence>
<keyword evidence="1" id="KW-0812">Transmembrane</keyword>
<keyword evidence="1" id="KW-1133">Transmembrane helix</keyword>
<organism evidence="2">
    <name type="scientific">Arundo donax</name>
    <name type="common">Giant reed</name>
    <name type="synonym">Donax arundinaceus</name>
    <dbReference type="NCBI Taxonomy" id="35708"/>
    <lineage>
        <taxon>Eukaryota</taxon>
        <taxon>Viridiplantae</taxon>
        <taxon>Streptophyta</taxon>
        <taxon>Embryophyta</taxon>
        <taxon>Tracheophyta</taxon>
        <taxon>Spermatophyta</taxon>
        <taxon>Magnoliopsida</taxon>
        <taxon>Liliopsida</taxon>
        <taxon>Poales</taxon>
        <taxon>Poaceae</taxon>
        <taxon>PACMAD clade</taxon>
        <taxon>Arundinoideae</taxon>
        <taxon>Arundineae</taxon>
        <taxon>Arundo</taxon>
    </lineage>
</organism>
<dbReference type="AlphaFoldDB" id="A0A0A8ZTQ0"/>
<dbReference type="EMBL" id="GBRH01257770">
    <property type="protein sequence ID" value="JAD40125.1"/>
    <property type="molecule type" value="Transcribed_RNA"/>
</dbReference>
<keyword evidence="1" id="KW-0472">Membrane</keyword>
<evidence type="ECO:0000256" key="1">
    <source>
        <dbReference type="SAM" id="Phobius"/>
    </source>
</evidence>
<reference evidence="2" key="2">
    <citation type="journal article" date="2015" name="Data Brief">
        <title>Shoot transcriptome of the giant reed, Arundo donax.</title>
        <authorList>
            <person name="Barrero R.A."/>
            <person name="Guerrero F.D."/>
            <person name="Moolhuijzen P."/>
            <person name="Goolsby J.A."/>
            <person name="Tidwell J."/>
            <person name="Bellgard S.E."/>
            <person name="Bellgard M.I."/>
        </authorList>
    </citation>
    <scope>NUCLEOTIDE SEQUENCE</scope>
    <source>
        <tissue evidence="2">Shoot tissue taken approximately 20 cm above the soil surface</tissue>
    </source>
</reference>
<reference evidence="2" key="1">
    <citation type="submission" date="2014-09" db="EMBL/GenBank/DDBJ databases">
        <authorList>
            <person name="Magalhaes I.L.F."/>
            <person name="Oliveira U."/>
            <person name="Santos F.R."/>
            <person name="Vidigal T.H.D.A."/>
            <person name="Brescovit A.D."/>
            <person name="Santos A.J."/>
        </authorList>
    </citation>
    <scope>NUCLEOTIDE SEQUENCE</scope>
    <source>
        <tissue evidence="2">Shoot tissue taken approximately 20 cm above the soil surface</tissue>
    </source>
</reference>